<dbReference type="AlphaFoldDB" id="A0A8J4DN55"/>
<protein>
    <submittedName>
        <fullName evidence="1">Uncharacterized protein</fullName>
    </submittedName>
</protein>
<dbReference type="InterPro" id="IPR048142">
    <property type="entry name" value="QRL_CxxC_CxxC"/>
</dbReference>
<sequence>MTGLRVPYLESLVAQGFFLEFYDPTGSRYGLPTYPYRNAPAGLATMRQLRAANLRPGGQHVCAQILWWHKGKHRVAYLYDQTVAAPKRTATAAQRVAIGKALQARRTCGTCRQVKGYYIPRRYGECLDCAGV</sequence>
<reference evidence="1" key="1">
    <citation type="submission" date="2021-01" db="EMBL/GenBank/DDBJ databases">
        <title>Whole genome shotgun sequence of Virgisporangium aliadipatigenens NBRC 105644.</title>
        <authorList>
            <person name="Komaki H."/>
            <person name="Tamura T."/>
        </authorList>
    </citation>
    <scope>NUCLEOTIDE SEQUENCE</scope>
    <source>
        <strain evidence="1">NBRC 105644</strain>
    </source>
</reference>
<accession>A0A8J4DN55</accession>
<evidence type="ECO:0000313" key="1">
    <source>
        <dbReference type="EMBL" id="GIJ44515.1"/>
    </source>
</evidence>
<comment type="caution">
    <text evidence="1">The sequence shown here is derived from an EMBL/GenBank/DDBJ whole genome shotgun (WGS) entry which is preliminary data.</text>
</comment>
<dbReference type="RefSeq" id="WP_203898090.1">
    <property type="nucleotide sequence ID" value="NZ_BOPF01000004.1"/>
</dbReference>
<name>A0A8J4DN55_9ACTN</name>
<dbReference type="EMBL" id="BOPF01000004">
    <property type="protein sequence ID" value="GIJ44515.1"/>
    <property type="molecule type" value="Genomic_DNA"/>
</dbReference>
<dbReference type="Proteomes" id="UP000619260">
    <property type="component" value="Unassembled WGS sequence"/>
</dbReference>
<organism evidence="1 2">
    <name type="scientific">Virgisporangium aliadipatigenens</name>
    <dbReference type="NCBI Taxonomy" id="741659"/>
    <lineage>
        <taxon>Bacteria</taxon>
        <taxon>Bacillati</taxon>
        <taxon>Actinomycetota</taxon>
        <taxon>Actinomycetes</taxon>
        <taxon>Micromonosporales</taxon>
        <taxon>Micromonosporaceae</taxon>
        <taxon>Virgisporangium</taxon>
    </lineage>
</organism>
<proteinExistence type="predicted"/>
<keyword evidence="2" id="KW-1185">Reference proteome</keyword>
<evidence type="ECO:0000313" key="2">
    <source>
        <dbReference type="Proteomes" id="UP000619260"/>
    </source>
</evidence>
<gene>
    <name evidence="1" type="ORF">Val02_14010</name>
</gene>
<dbReference type="NCBIfam" id="NF041638">
    <property type="entry name" value="QRL_CxxC_CxxC"/>
    <property type="match status" value="1"/>
</dbReference>